<dbReference type="EMBL" id="JBHSJB010000028">
    <property type="protein sequence ID" value="MFC5058046.1"/>
    <property type="molecule type" value="Genomic_DNA"/>
</dbReference>
<gene>
    <name evidence="5" type="ORF">ACFPFM_30410</name>
</gene>
<protein>
    <submittedName>
        <fullName evidence="5">DNA repair ATPase</fullName>
    </submittedName>
</protein>
<dbReference type="PANTHER" id="PTHR13806:SF31">
    <property type="entry name" value="FLOTILLIN-LIKE PROTEIN 1-RELATED"/>
    <property type="match status" value="1"/>
</dbReference>
<keyword evidence="3" id="KW-0812">Transmembrane</keyword>
<dbReference type="PANTHER" id="PTHR13806">
    <property type="entry name" value="FLOTILLIN-RELATED"/>
    <property type="match status" value="1"/>
</dbReference>
<evidence type="ECO:0000256" key="2">
    <source>
        <dbReference type="SAM" id="MobiDB-lite"/>
    </source>
</evidence>
<evidence type="ECO:0000313" key="6">
    <source>
        <dbReference type="Proteomes" id="UP001595833"/>
    </source>
</evidence>
<accession>A0ABV9YBN2</accession>
<dbReference type="Proteomes" id="UP001595833">
    <property type="component" value="Unassembled WGS sequence"/>
</dbReference>
<name>A0ABV9YBN2_9PSEU</name>
<reference evidence="6" key="1">
    <citation type="journal article" date="2019" name="Int. J. Syst. Evol. Microbiol.">
        <title>The Global Catalogue of Microorganisms (GCM) 10K type strain sequencing project: providing services to taxonomists for standard genome sequencing and annotation.</title>
        <authorList>
            <consortium name="The Broad Institute Genomics Platform"/>
            <consortium name="The Broad Institute Genome Sequencing Center for Infectious Disease"/>
            <person name="Wu L."/>
            <person name="Ma J."/>
        </authorList>
    </citation>
    <scope>NUCLEOTIDE SEQUENCE [LARGE SCALE GENOMIC DNA]</scope>
    <source>
        <strain evidence="6">KCTC 12848</strain>
    </source>
</reference>
<dbReference type="InterPro" id="IPR020958">
    <property type="entry name" value="DUF3686"/>
</dbReference>
<organism evidence="5 6">
    <name type="scientific">Saccharothrix xinjiangensis</name>
    <dbReference type="NCBI Taxonomy" id="204798"/>
    <lineage>
        <taxon>Bacteria</taxon>
        <taxon>Bacillati</taxon>
        <taxon>Actinomycetota</taxon>
        <taxon>Actinomycetes</taxon>
        <taxon>Pseudonocardiales</taxon>
        <taxon>Pseudonocardiaceae</taxon>
        <taxon>Saccharothrix</taxon>
    </lineage>
</organism>
<keyword evidence="3" id="KW-0472">Membrane</keyword>
<keyword evidence="6" id="KW-1185">Reference proteome</keyword>
<evidence type="ECO:0000256" key="1">
    <source>
        <dbReference type="SAM" id="Coils"/>
    </source>
</evidence>
<comment type="caution">
    <text evidence="5">The sequence shown here is derived from an EMBL/GenBank/DDBJ whole genome shotgun (WGS) entry which is preliminary data.</text>
</comment>
<feature type="region of interest" description="Disordered" evidence="2">
    <location>
        <begin position="641"/>
        <end position="714"/>
    </location>
</feature>
<feature type="transmembrane region" description="Helical" evidence="3">
    <location>
        <begin position="6"/>
        <end position="29"/>
    </location>
</feature>
<feature type="compositionally biased region" description="Basic residues" evidence="2">
    <location>
        <begin position="676"/>
        <end position="707"/>
    </location>
</feature>
<dbReference type="InterPro" id="IPR027705">
    <property type="entry name" value="Flotillin_fam"/>
</dbReference>
<sequence>MDVISSGFGILAVVVLVVLVVFVALLFLVSRLFRKVEQGKALIISKVRKVDVTFTGAVVLPVLHRAEVMDISVKTTEIKRAGQEGLICRDNIRADIRITFFVRVNKTVEDVIKVAQVIGTDLNGYSLEDAAIDYLEQTPMGQLNPSNILDAQGIRKITELTAIEHVRTNEYQRGEEKEITRQNVEAREAILELERRQADAEIKQKREVETVRAREEAEIAKVQAEERLKAGAAHLLTEEQLGIQHENKAREIAVAEKNRECVIAIETERIEKDRQLEVIGRERETGPTRIAADKEVEHEKRAIAEVVRERIAVERTVAAQEEDIKRLRAVEEAERERQSLVIRAEAEAQENLVKDIKAAEAAEEAAKFKAREKLKGEAEGLADKANAMAALDEVTHGHEEYRLRLETEKEARLAEQAAGLARRAEALNARRLEVFGSAEPALLGTERIRTEHNCVPRDCVSVSVADGRGTRVAGLMLFGYNAFLGLKPETAVDDVFSLHRFTRDGDGFRFADASPDELPGLLDDPRFRRDFAELCRCYRDTRLLQLRRVGDKLLAVFQTGARTGDTRVLRWHVGLDGSVEYLDNRGERDHVFPPSHDFEWTPTTREDHVQGRHPHISIGGEVFVETVGGDLTIKVEDNTETGEGVYTEPVDEPLQSPADADVHHARVGPADAVPVRRLRRRAAGRHRAAGARRRRGPTTRARSRRSCSRAPTAT</sequence>
<evidence type="ECO:0000256" key="3">
    <source>
        <dbReference type="SAM" id="Phobius"/>
    </source>
</evidence>
<evidence type="ECO:0000313" key="5">
    <source>
        <dbReference type="EMBL" id="MFC5058046.1"/>
    </source>
</evidence>
<evidence type="ECO:0000259" key="4">
    <source>
        <dbReference type="Pfam" id="PF12458"/>
    </source>
</evidence>
<dbReference type="RefSeq" id="WP_344036337.1">
    <property type="nucleotide sequence ID" value="NZ_BAAAKE010000004.1"/>
</dbReference>
<feature type="coiled-coil region" evidence="1">
    <location>
        <begin position="176"/>
        <end position="225"/>
    </location>
</feature>
<keyword evidence="3" id="KW-1133">Transmembrane helix</keyword>
<dbReference type="Pfam" id="PF12458">
    <property type="entry name" value="DUF3686"/>
    <property type="match status" value="1"/>
</dbReference>
<feature type="domain" description="DUF3686" evidence="4">
    <location>
        <begin position="420"/>
        <end position="669"/>
    </location>
</feature>
<proteinExistence type="predicted"/>
<keyword evidence="1" id="KW-0175">Coiled coil</keyword>
<feature type="coiled-coil region" evidence="1">
    <location>
        <begin position="317"/>
        <end position="350"/>
    </location>
</feature>